<keyword evidence="7" id="KW-0436">Ligase</keyword>
<evidence type="ECO:0000256" key="1">
    <source>
        <dbReference type="ARBA" id="ARBA00012837"/>
    </source>
</evidence>
<dbReference type="GO" id="GO:0016874">
    <property type="term" value="F:ligase activity"/>
    <property type="evidence" value="ECO:0007669"/>
    <property type="project" value="UniProtKB-KW"/>
</dbReference>
<feature type="signal peptide" evidence="3">
    <location>
        <begin position="1"/>
        <end position="16"/>
    </location>
</feature>
<dbReference type="Pfam" id="PF03485">
    <property type="entry name" value="Arg_tRNA_synt_N"/>
    <property type="match status" value="1"/>
</dbReference>
<feature type="domain" description="DUF6598" evidence="6">
    <location>
        <begin position="846"/>
        <end position="971"/>
    </location>
</feature>
<dbReference type="Pfam" id="PF20241">
    <property type="entry name" value="DUF6598"/>
    <property type="match status" value="1"/>
</dbReference>
<dbReference type="Gene3D" id="3.30.1360.70">
    <property type="entry name" value="Arginyl tRNA synthetase N-terminal domain"/>
    <property type="match status" value="1"/>
</dbReference>
<dbReference type="Gene3D" id="1.10.730.10">
    <property type="entry name" value="Isoleucyl-tRNA Synthetase, Domain 1"/>
    <property type="match status" value="1"/>
</dbReference>
<dbReference type="InterPro" id="IPR005148">
    <property type="entry name" value="Arg-tRNA-synth_N"/>
</dbReference>
<proteinExistence type="predicted"/>
<dbReference type="EMBL" id="BQNB010016178">
    <property type="protein sequence ID" value="GJT48736.1"/>
    <property type="molecule type" value="Genomic_DNA"/>
</dbReference>
<feature type="chain" id="PRO_5046928998" description="arginine--tRNA ligase" evidence="3">
    <location>
        <begin position="17"/>
        <end position="994"/>
    </location>
</feature>
<comment type="caution">
    <text evidence="7">The sequence shown here is derived from an EMBL/GenBank/DDBJ whole genome shotgun (WGS) entry which is preliminary data.</text>
</comment>
<keyword evidence="3" id="KW-0732">Signal</keyword>
<evidence type="ECO:0000259" key="4">
    <source>
        <dbReference type="Pfam" id="PF03485"/>
    </source>
</evidence>
<dbReference type="InterPro" id="IPR046533">
    <property type="entry name" value="DUF6598"/>
</dbReference>
<sequence>MKGLGIHSFFSASTLAASTTTVWDEDYTRRLIEIVSLAIHEGNRLRPEEMVNGLGLHSLSSTSKMEASTSTMADVKKEIKRWSFLEEISKPFDDSLKTRFSELEEDVVFSSSTKKEHGDYTCQNVLSIWPKLREERKKRRGPRDVGNREYIKEPRDVGEEIKNNLPKFDVIMIEEGTSIHDFGFITFSLSREWMAKSIHKMIKDGIDTWAPQLPVERVVVDYPSLDEEILVDLFRRRAIGHTLIRMLEYSKVAATIGPTQDILATDEIYHWAREILNKWFSKRKRKGKVVIKGKLPFMLAKRDFDNAYKDLLALWYGHCVHQADWIVNVTPVRQQEYIKMCFTAAKLEKWIPTDRHEPPRTSYAGYRTCTTELSDNLLDEAKTRCKVVEQGDAAKLLGYTAEVVLDCAFTYTYLKNHRLAVWKFDIDEMFHEEVLKESCTFVLPHMVCEYLYDLSKKYNNYYSSACKVGSGMETSTLLLSAATAVVMGKCFHLLGFTTTSSFFDLSLTQLPPGLLFSASQPMDISARDPPRNSRFELFSILPSVITDTVKEGKLFGLIAVSDNYGILSDDGGFYLDEPDYAYVTLFNREWCNSIEMTDCELVYLGNPSCRHSVPFSSSIDIHMRLFVTATNKKKKKDKFFQLCNKVIELDISDFWAEKSDATCGYYAVKDYEDLWKSASVSTCGIRAKGIKQHNNSCSSIIQRIKTCVLKKTRTWMPIEEDVELKRKRTPHRDKLLRRERKADEKRTIRVTTIERETFREDHNIGGSRQRFEMPFKVTGLSNHGQSLGSEISANLQMRAKRKPAQKSILETLHQILRFYNICNKVIELDISDFWAEKSDATCGYYAVKGVDGVTDLHYMLLKNAVDTTVEVTFKTNTDGPKVYGHIFASYGDDFPYDCDRQSQCYYKALLFQPDPLKPLENGVTIPLRRSMLSVPLNGQLVIKAYLEDVESEKVIIEGSCTFKSQRDDSTIGVIKGPEGTNWSLDVKVNWKYDG</sequence>
<dbReference type="SUPFAM" id="SSF47323">
    <property type="entry name" value="Anticodon-binding domain of a subclass of class I aminoacyl-tRNA synthetases"/>
    <property type="match status" value="1"/>
</dbReference>
<protein>
    <recommendedName>
        <fullName evidence="1">arginine--tRNA ligase</fullName>
        <ecNumber evidence="1">6.1.1.19</ecNumber>
    </recommendedName>
</protein>
<dbReference type="Pfam" id="PF05746">
    <property type="entry name" value="DALR_1"/>
    <property type="match status" value="1"/>
</dbReference>
<evidence type="ECO:0000256" key="3">
    <source>
        <dbReference type="SAM" id="SignalP"/>
    </source>
</evidence>
<dbReference type="PANTHER" id="PTHR11956">
    <property type="entry name" value="ARGINYL-TRNA SYNTHETASE"/>
    <property type="match status" value="1"/>
</dbReference>
<keyword evidence="8" id="KW-1185">Reference proteome</keyword>
<evidence type="ECO:0000256" key="2">
    <source>
        <dbReference type="ARBA" id="ARBA00049339"/>
    </source>
</evidence>
<name>A0ABQ5ECT8_9ASTR</name>
<comment type="catalytic activity">
    <reaction evidence="2">
        <text>tRNA(Arg) + L-arginine + ATP = L-arginyl-tRNA(Arg) + AMP + diphosphate</text>
        <dbReference type="Rhea" id="RHEA:20301"/>
        <dbReference type="Rhea" id="RHEA-COMP:9658"/>
        <dbReference type="Rhea" id="RHEA-COMP:9673"/>
        <dbReference type="ChEBI" id="CHEBI:30616"/>
        <dbReference type="ChEBI" id="CHEBI:32682"/>
        <dbReference type="ChEBI" id="CHEBI:33019"/>
        <dbReference type="ChEBI" id="CHEBI:78442"/>
        <dbReference type="ChEBI" id="CHEBI:78513"/>
        <dbReference type="ChEBI" id="CHEBI:456215"/>
        <dbReference type="EC" id="6.1.1.19"/>
    </reaction>
</comment>
<organism evidence="7 8">
    <name type="scientific">Tanacetum coccineum</name>
    <dbReference type="NCBI Taxonomy" id="301880"/>
    <lineage>
        <taxon>Eukaryota</taxon>
        <taxon>Viridiplantae</taxon>
        <taxon>Streptophyta</taxon>
        <taxon>Embryophyta</taxon>
        <taxon>Tracheophyta</taxon>
        <taxon>Spermatophyta</taxon>
        <taxon>Magnoliopsida</taxon>
        <taxon>eudicotyledons</taxon>
        <taxon>Gunneridae</taxon>
        <taxon>Pentapetalae</taxon>
        <taxon>asterids</taxon>
        <taxon>campanulids</taxon>
        <taxon>Asterales</taxon>
        <taxon>Asteraceae</taxon>
        <taxon>Asteroideae</taxon>
        <taxon>Anthemideae</taxon>
        <taxon>Anthemidinae</taxon>
        <taxon>Tanacetum</taxon>
    </lineage>
</organism>
<reference evidence="7" key="1">
    <citation type="journal article" date="2022" name="Int. J. Mol. Sci.">
        <title>Draft Genome of Tanacetum Coccineum: Genomic Comparison of Closely Related Tanacetum-Family Plants.</title>
        <authorList>
            <person name="Yamashiro T."/>
            <person name="Shiraishi A."/>
            <person name="Nakayama K."/>
            <person name="Satake H."/>
        </authorList>
    </citation>
    <scope>NUCLEOTIDE SEQUENCE</scope>
</reference>
<feature type="domain" description="DALR anticodon binding" evidence="5">
    <location>
        <begin position="432"/>
        <end position="498"/>
    </location>
</feature>
<dbReference type="InterPro" id="IPR009080">
    <property type="entry name" value="tRNAsynth_Ia_anticodon-bd"/>
</dbReference>
<dbReference type="InterPro" id="IPR008909">
    <property type="entry name" value="DALR_anticod-bd"/>
</dbReference>
<dbReference type="InterPro" id="IPR036695">
    <property type="entry name" value="Arg-tRNA-synth_N_sf"/>
</dbReference>
<gene>
    <name evidence="7" type="ORF">Tco_0974893</name>
</gene>
<dbReference type="InterPro" id="IPR001278">
    <property type="entry name" value="Arg-tRNA-ligase"/>
</dbReference>
<dbReference type="Proteomes" id="UP001151760">
    <property type="component" value="Unassembled WGS sequence"/>
</dbReference>
<feature type="domain" description="Arginyl tRNA synthetase N-terminal" evidence="4">
    <location>
        <begin position="88"/>
        <end position="189"/>
    </location>
</feature>
<evidence type="ECO:0000313" key="7">
    <source>
        <dbReference type="EMBL" id="GJT48736.1"/>
    </source>
</evidence>
<evidence type="ECO:0000259" key="5">
    <source>
        <dbReference type="Pfam" id="PF05746"/>
    </source>
</evidence>
<evidence type="ECO:0000259" key="6">
    <source>
        <dbReference type="Pfam" id="PF20241"/>
    </source>
</evidence>
<dbReference type="PANTHER" id="PTHR11956:SF5">
    <property type="entry name" value="ARGININE--TRNA LIGASE, CYTOPLASMIC"/>
    <property type="match status" value="1"/>
</dbReference>
<reference evidence="7" key="2">
    <citation type="submission" date="2022-01" db="EMBL/GenBank/DDBJ databases">
        <authorList>
            <person name="Yamashiro T."/>
            <person name="Shiraishi A."/>
            <person name="Satake H."/>
            <person name="Nakayama K."/>
        </authorList>
    </citation>
    <scope>NUCLEOTIDE SEQUENCE</scope>
</reference>
<dbReference type="EC" id="6.1.1.19" evidence="1"/>
<evidence type="ECO:0000313" key="8">
    <source>
        <dbReference type="Proteomes" id="UP001151760"/>
    </source>
</evidence>
<accession>A0ABQ5ECT8</accession>